<feature type="transmembrane region" description="Helical" evidence="1">
    <location>
        <begin position="20"/>
        <end position="45"/>
    </location>
</feature>
<keyword evidence="1" id="KW-0472">Membrane</keyword>
<evidence type="ECO:0000256" key="1">
    <source>
        <dbReference type="SAM" id="Phobius"/>
    </source>
</evidence>
<dbReference type="EMBL" id="AZFH01000157">
    <property type="protein sequence ID" value="KRL78129.1"/>
    <property type="molecule type" value="Genomic_DNA"/>
</dbReference>
<keyword evidence="1" id="KW-0812">Transmembrane</keyword>
<dbReference type="AlphaFoldDB" id="A0A0R1T9Y9"/>
<comment type="caution">
    <text evidence="2">The sequence shown here is derived from an EMBL/GenBank/DDBJ whole genome shotgun (WGS) entry which is preliminary data.</text>
</comment>
<evidence type="ECO:0000313" key="3">
    <source>
        <dbReference type="Proteomes" id="UP000051048"/>
    </source>
</evidence>
<name>A0A0R1T9Y9_9LACO</name>
<feature type="transmembrane region" description="Helical" evidence="1">
    <location>
        <begin position="57"/>
        <end position="81"/>
    </location>
</feature>
<dbReference type="Proteomes" id="UP000051048">
    <property type="component" value="Unassembled WGS sequence"/>
</dbReference>
<evidence type="ECO:0000313" key="2">
    <source>
        <dbReference type="EMBL" id="KRL78129.1"/>
    </source>
</evidence>
<feature type="transmembrane region" description="Helical" evidence="1">
    <location>
        <begin position="102"/>
        <end position="119"/>
    </location>
</feature>
<gene>
    <name evidence="2" type="ORF">FC36_GL001179</name>
</gene>
<accession>A0A0R1T9Y9</accession>
<feature type="transmembrane region" description="Helical" evidence="1">
    <location>
        <begin position="131"/>
        <end position="150"/>
    </location>
</feature>
<dbReference type="RefSeq" id="WP_025020836.1">
    <property type="nucleotide sequence ID" value="NZ_AZFH01000157.1"/>
</dbReference>
<proteinExistence type="predicted"/>
<keyword evidence="1" id="KW-1133">Transmembrane helix</keyword>
<reference evidence="2 3" key="1">
    <citation type="journal article" date="2015" name="Genome Announc.">
        <title>Expanding the biotechnology potential of lactobacilli through comparative genomics of 213 strains and associated genera.</title>
        <authorList>
            <person name="Sun Z."/>
            <person name="Harris H.M."/>
            <person name="McCann A."/>
            <person name="Guo C."/>
            <person name="Argimon S."/>
            <person name="Zhang W."/>
            <person name="Yang X."/>
            <person name="Jeffery I.B."/>
            <person name="Cooney J.C."/>
            <person name="Kagawa T.F."/>
            <person name="Liu W."/>
            <person name="Song Y."/>
            <person name="Salvetti E."/>
            <person name="Wrobel A."/>
            <person name="Rasinkangas P."/>
            <person name="Parkhill J."/>
            <person name="Rea M.C."/>
            <person name="O'Sullivan O."/>
            <person name="Ritari J."/>
            <person name="Douillard F.P."/>
            <person name="Paul Ross R."/>
            <person name="Yang R."/>
            <person name="Briner A.E."/>
            <person name="Felis G.E."/>
            <person name="de Vos W.M."/>
            <person name="Barrangou R."/>
            <person name="Klaenhammer T.R."/>
            <person name="Caufield P.W."/>
            <person name="Cui Y."/>
            <person name="Zhang H."/>
            <person name="O'Toole P.W."/>
        </authorList>
    </citation>
    <scope>NUCLEOTIDE SEQUENCE [LARGE SCALE GENOMIC DNA]</scope>
    <source>
        <strain evidence="2 3">DSM 15833</strain>
    </source>
</reference>
<dbReference type="PATRIC" id="fig|1423740.3.peg.1269"/>
<organism evidence="2 3">
    <name type="scientific">Ligilactobacillus equi DSM 15833 = JCM 10991</name>
    <dbReference type="NCBI Taxonomy" id="1423740"/>
    <lineage>
        <taxon>Bacteria</taxon>
        <taxon>Bacillati</taxon>
        <taxon>Bacillota</taxon>
        <taxon>Bacilli</taxon>
        <taxon>Lactobacillales</taxon>
        <taxon>Lactobacillaceae</taxon>
        <taxon>Ligilactobacillus</taxon>
    </lineage>
</organism>
<sequence>MEKANNLNSKAKIQNQSLPLRLKLASVITCAISILFIAGIFFVFIEVLPEVLAVNKITFFKYSSSMTIVSLLWMFHFVKFFKGLKIIFSRKVKFTATGKRSFIRELLLLVGLSVVWSTLNDLLNFNTLNFPLIVMVLVASSLVFALLSLIRDYIHDF</sequence>
<protein>
    <submittedName>
        <fullName evidence="2">Uncharacterized protein</fullName>
    </submittedName>
</protein>